<dbReference type="GO" id="GO:0050355">
    <property type="term" value="F:inorganic triphosphate phosphatase activity"/>
    <property type="evidence" value="ECO:0007669"/>
    <property type="project" value="InterPro"/>
</dbReference>
<evidence type="ECO:0000259" key="1">
    <source>
        <dbReference type="PROSITE" id="PS51707"/>
    </source>
</evidence>
<protein>
    <submittedName>
        <fullName evidence="2">Inorganic triphosphatase YgiF, contains CYTH and CHAD domains</fullName>
    </submittedName>
</protein>
<dbReference type="RefSeq" id="WP_072325057.1">
    <property type="nucleotide sequence ID" value="NZ_FPJW01000002.1"/>
</dbReference>
<dbReference type="AlphaFoldDB" id="A0A1K1V846"/>
<sequence length="487" mass="55543">MASETELKLLIQEADQQRLEQLMNRLSATFEGSKRLENTYFDTPDLQLNQARIALRLRFTGQGWLQTLKTSGQKLGALSQRGEWEMPVADAQLQPELLPQGVLKPEWIDQLQPLFTTHFTRRTWLLKGKDEPADGGSSQPWAIEVAADLGEVALPQRHAKEAAKDSISELELELKAGDPQHLFDLAHQLANELVLHPGLASKAARGLRLLSSQPTNRKPSRKYPMPQLVQAGVAVTFAELNQLAQHQLNAWIECHESWAFNADEAELQEAQRCLLRLHALLVMQQRLCPAAKLTPLRRGVKRLLQAFQPLVEGCWQDRALQQLPLDHLPDRTAADWRYQQLAYAARRQQYRHCWHQPWVGQVALQLVESLWQNHHLQACAAADAPEKLLQAACEHLRFPRQPMDAGVWLQRYPALIRLQLLLQQVQPDNQTDAARAETLREGIETLNGYCHLLQRKDLPQGLQQQLKRQQQDLLLQLGRTAQALWTQ</sequence>
<name>A0A1K1V846_9GAMM</name>
<gene>
    <name evidence="2" type="ORF">SAMN02745752_00812</name>
</gene>
<dbReference type="CDD" id="cd07756">
    <property type="entry name" value="CYTH-like_Pase_CHAD"/>
    <property type="match status" value="1"/>
</dbReference>
<dbReference type="Gene3D" id="2.40.320.10">
    <property type="entry name" value="Hypothetical Protein Pfu-838710-001"/>
    <property type="match status" value="1"/>
</dbReference>
<dbReference type="PANTHER" id="PTHR39569:SF1">
    <property type="entry name" value="INORGANIC TRIPHOSPHATASE"/>
    <property type="match status" value="1"/>
</dbReference>
<dbReference type="PANTHER" id="PTHR39569">
    <property type="entry name" value="INORGANIC TRIPHOSPHATASE"/>
    <property type="match status" value="1"/>
</dbReference>
<proteinExistence type="predicted"/>
<dbReference type="GO" id="GO:0046872">
    <property type="term" value="F:metal ion binding"/>
    <property type="evidence" value="ECO:0007669"/>
    <property type="project" value="TreeGrafter"/>
</dbReference>
<dbReference type="PROSITE" id="PS51707">
    <property type="entry name" value="CYTH"/>
    <property type="match status" value="1"/>
</dbReference>
<evidence type="ECO:0000313" key="3">
    <source>
        <dbReference type="Proteomes" id="UP000182350"/>
    </source>
</evidence>
<dbReference type="InterPro" id="IPR033469">
    <property type="entry name" value="CYTH-like_dom_sf"/>
</dbReference>
<dbReference type="EMBL" id="FPJW01000002">
    <property type="protein sequence ID" value="SFX20907.1"/>
    <property type="molecule type" value="Genomic_DNA"/>
</dbReference>
<dbReference type="Pfam" id="PF01928">
    <property type="entry name" value="CYTH"/>
    <property type="match status" value="1"/>
</dbReference>
<evidence type="ECO:0000313" key="2">
    <source>
        <dbReference type="EMBL" id="SFX20907.1"/>
    </source>
</evidence>
<organism evidence="2 3">
    <name type="scientific">Marinospirillum alkaliphilum DSM 21637</name>
    <dbReference type="NCBI Taxonomy" id="1122209"/>
    <lineage>
        <taxon>Bacteria</taxon>
        <taxon>Pseudomonadati</taxon>
        <taxon>Pseudomonadota</taxon>
        <taxon>Gammaproteobacteria</taxon>
        <taxon>Oceanospirillales</taxon>
        <taxon>Oceanospirillaceae</taxon>
        <taxon>Marinospirillum</taxon>
    </lineage>
</organism>
<accession>A0A1K1V846</accession>
<dbReference type="InterPro" id="IPR023577">
    <property type="entry name" value="CYTH_domain"/>
</dbReference>
<feature type="domain" description="CYTH" evidence="1">
    <location>
        <begin position="2"/>
        <end position="213"/>
    </location>
</feature>
<reference evidence="2 3" key="1">
    <citation type="submission" date="2016-11" db="EMBL/GenBank/DDBJ databases">
        <authorList>
            <person name="Jaros S."/>
            <person name="Januszkiewicz K."/>
            <person name="Wedrychowicz H."/>
        </authorList>
    </citation>
    <scope>NUCLEOTIDE SEQUENCE [LARGE SCALE GENOMIC DNA]</scope>
    <source>
        <strain evidence="2 3">DSM 21637</strain>
    </source>
</reference>
<dbReference type="Proteomes" id="UP000182350">
    <property type="component" value="Unassembled WGS sequence"/>
</dbReference>
<dbReference type="InterPro" id="IPR039013">
    <property type="entry name" value="YgiF"/>
</dbReference>
<dbReference type="STRING" id="1122209.SAMN02745752_00812"/>
<keyword evidence="3" id="KW-1185">Reference proteome</keyword>
<dbReference type="SUPFAM" id="SSF55154">
    <property type="entry name" value="CYTH-like phosphatases"/>
    <property type="match status" value="1"/>
</dbReference>
<dbReference type="SMART" id="SM01118">
    <property type="entry name" value="CYTH"/>
    <property type="match status" value="1"/>
</dbReference>